<dbReference type="STRING" id="1620.IV67_GL000230"/>
<evidence type="ECO:0000313" key="2">
    <source>
        <dbReference type="Proteomes" id="UP000051673"/>
    </source>
</evidence>
<keyword evidence="2" id="KW-1185">Reference proteome</keyword>
<evidence type="ECO:0000313" key="1">
    <source>
        <dbReference type="EMBL" id="KRN76725.1"/>
    </source>
</evidence>
<dbReference type="EMBL" id="JQCD01000024">
    <property type="protein sequence ID" value="KRN76725.1"/>
    <property type="molecule type" value="Genomic_DNA"/>
</dbReference>
<comment type="caution">
    <text evidence="1">The sequence shown here is derived from an EMBL/GenBank/DDBJ whole genome shotgun (WGS) entry which is preliminary data.</text>
</comment>
<organism evidence="1 2">
    <name type="scientific">Weissella minor</name>
    <dbReference type="NCBI Taxonomy" id="1620"/>
    <lineage>
        <taxon>Bacteria</taxon>
        <taxon>Bacillati</taxon>
        <taxon>Bacillota</taxon>
        <taxon>Bacilli</taxon>
        <taxon>Lactobacillales</taxon>
        <taxon>Lactobacillaceae</taxon>
        <taxon>Weissella</taxon>
    </lineage>
</organism>
<dbReference type="Proteomes" id="UP000051673">
    <property type="component" value="Unassembled WGS sequence"/>
</dbReference>
<accession>A0A0R2JMW2</accession>
<dbReference type="PATRIC" id="fig|1620.3.peg.235"/>
<sequence>MLVLMGVGYVVMQGGFSVFGDRTAGKERSHNEKDMAALYEVPQSDLKSNRYVKDMMPTKVGDYTVTSQGVRMTLDKDEKLDTSVDNGAMKYHVNRIQVLKNEARTEQAQSIVRKSMNVPDLSKNYMSAQIDYTVKNESQRRVSSDGVTTVSYGYGNVMTPLGGLVNGGSVSADGINPGETQSGYVIVWIPKNAAQDFKQFSIEFASTYDESGQQISSKAPKTTVDF</sequence>
<name>A0A0R2JMW2_9LACO</name>
<proteinExistence type="predicted"/>
<protein>
    <submittedName>
        <fullName evidence="1">Uncharacterized protein</fullName>
    </submittedName>
</protein>
<dbReference type="AlphaFoldDB" id="A0A0R2JMW2"/>
<reference evidence="1 2" key="1">
    <citation type="journal article" date="2015" name="Genome Announc.">
        <title>Expanding the biotechnology potential of lactobacilli through comparative genomics of 213 strains and associated genera.</title>
        <authorList>
            <person name="Sun Z."/>
            <person name="Harris H.M."/>
            <person name="McCann A."/>
            <person name="Guo C."/>
            <person name="Argimon S."/>
            <person name="Zhang W."/>
            <person name="Yang X."/>
            <person name="Jeffery I.B."/>
            <person name="Cooney J.C."/>
            <person name="Kagawa T.F."/>
            <person name="Liu W."/>
            <person name="Song Y."/>
            <person name="Salvetti E."/>
            <person name="Wrobel A."/>
            <person name="Rasinkangas P."/>
            <person name="Parkhill J."/>
            <person name="Rea M.C."/>
            <person name="O'Sullivan O."/>
            <person name="Ritari J."/>
            <person name="Douillard F.P."/>
            <person name="Paul Ross R."/>
            <person name="Yang R."/>
            <person name="Briner A.E."/>
            <person name="Felis G.E."/>
            <person name="de Vos W.M."/>
            <person name="Barrangou R."/>
            <person name="Klaenhammer T.R."/>
            <person name="Caufield P.W."/>
            <person name="Cui Y."/>
            <person name="Zhang H."/>
            <person name="O'Toole P.W."/>
        </authorList>
    </citation>
    <scope>NUCLEOTIDE SEQUENCE [LARGE SCALE GENOMIC DNA]</scope>
    <source>
        <strain evidence="1 2">DSM 20014</strain>
    </source>
</reference>
<gene>
    <name evidence="1" type="ORF">IV67_GL000230</name>
</gene>